<keyword evidence="2" id="KW-1185">Reference proteome</keyword>
<dbReference type="Proteomes" id="UP000494363">
    <property type="component" value="Unassembled WGS sequence"/>
</dbReference>
<dbReference type="PROSITE" id="PS51257">
    <property type="entry name" value="PROKAR_LIPOPROTEIN"/>
    <property type="match status" value="1"/>
</dbReference>
<evidence type="ECO:0000313" key="2">
    <source>
        <dbReference type="Proteomes" id="UP000494363"/>
    </source>
</evidence>
<gene>
    <name evidence="1" type="ORF">LMG29542_05788</name>
</gene>
<evidence type="ECO:0008006" key="3">
    <source>
        <dbReference type="Google" id="ProtNLM"/>
    </source>
</evidence>
<proteinExistence type="predicted"/>
<reference evidence="1 2" key="1">
    <citation type="submission" date="2020-04" db="EMBL/GenBank/DDBJ databases">
        <authorList>
            <person name="De Canck E."/>
        </authorList>
    </citation>
    <scope>NUCLEOTIDE SEQUENCE [LARGE SCALE GENOMIC DNA]</scope>
    <source>
        <strain evidence="1 2">LMG 29542</strain>
    </source>
</reference>
<dbReference type="AlphaFoldDB" id="A0A6J5ESN3"/>
<dbReference type="EMBL" id="CADIKH010000036">
    <property type="protein sequence ID" value="CAB3768162.1"/>
    <property type="molecule type" value="Genomic_DNA"/>
</dbReference>
<protein>
    <recommendedName>
        <fullName evidence="3">Lipoprotein</fullName>
    </recommendedName>
</protein>
<evidence type="ECO:0000313" key="1">
    <source>
        <dbReference type="EMBL" id="CAB3768162.1"/>
    </source>
</evidence>
<name>A0A6J5ESN3_9BURK</name>
<organism evidence="1 2">
    <name type="scientific">Paraburkholderia humisilvae</name>
    <dbReference type="NCBI Taxonomy" id="627669"/>
    <lineage>
        <taxon>Bacteria</taxon>
        <taxon>Pseudomonadati</taxon>
        <taxon>Pseudomonadota</taxon>
        <taxon>Betaproteobacteria</taxon>
        <taxon>Burkholderiales</taxon>
        <taxon>Burkholderiaceae</taxon>
        <taxon>Paraburkholderia</taxon>
    </lineage>
</organism>
<sequence>MNTKALRFARPAHAALYAACAATLTSCGGSFCLGVDGCGGTNTQPNVTLTGTAATGHALASATVSAGCAQGAATALSDGGGNYSITLNAALPCVLTVTSGATTLHSVAFSSGTFNTTPETDLMLVYLAGQLGTTENGLLTGFSTNATFQQALANQTNVLAAQTAVGANLQQHYAVTLSVSAFLTTPFIVGQAGVDSDLDALATAGAIDANGMPDPAAIALMSAAGSARPLGQ</sequence>
<dbReference type="RefSeq" id="WP_175230052.1">
    <property type="nucleotide sequence ID" value="NZ_CADIKH010000036.1"/>
</dbReference>
<accession>A0A6J5ESN3</accession>